<accession>I4AI09</accession>
<sequence length="207" mass="24320">MVYCLLIKLHQSKLERADIYIKEIGNYYGDRNVYNKIKNAYYTVEQLYEKDKINSRNIKSVITDNTARQFTTKTINPISNSKILTGIYKTNLYQNAYDLLNQEYSQLYGIYCGFYKVMLFNASDTTLGLFSGRDFFNFAEISKMNIKILNAQYTVDSEGGLAFSKDFKEPIIFQVNIHTKTEIIEKRYQITPKENQKLQPFDYQEIK</sequence>
<dbReference type="AlphaFoldDB" id="I4AI09"/>
<dbReference type="STRING" id="880071.Fleli_1156"/>
<name>I4AI09_BERLS</name>
<dbReference type="HOGENOM" id="CLU_1324768_0_0_10"/>
<organism evidence="1 2">
    <name type="scientific">Bernardetia litoralis (strain ATCC 23117 / DSM 6794 / NBRC 15988 / NCIMB 1366 / Fx l1 / Sio-4)</name>
    <name type="common">Flexibacter litoralis</name>
    <dbReference type="NCBI Taxonomy" id="880071"/>
    <lineage>
        <taxon>Bacteria</taxon>
        <taxon>Pseudomonadati</taxon>
        <taxon>Bacteroidota</taxon>
        <taxon>Cytophagia</taxon>
        <taxon>Cytophagales</taxon>
        <taxon>Bernardetiaceae</taxon>
        <taxon>Bernardetia</taxon>
    </lineage>
</organism>
<dbReference type="RefSeq" id="WP_014797051.1">
    <property type="nucleotide sequence ID" value="NC_018018.1"/>
</dbReference>
<dbReference type="EMBL" id="CP003345">
    <property type="protein sequence ID" value="AFM03594.1"/>
    <property type="molecule type" value="Genomic_DNA"/>
</dbReference>
<dbReference type="Proteomes" id="UP000006054">
    <property type="component" value="Chromosome"/>
</dbReference>
<dbReference type="KEGG" id="fli:Fleli_1156"/>
<proteinExistence type="predicted"/>
<reference evidence="2" key="1">
    <citation type="submission" date="2012-06" db="EMBL/GenBank/DDBJ databases">
        <title>The complete genome of Flexibacter litoralis DSM 6794.</title>
        <authorList>
            <person name="Lucas S."/>
            <person name="Copeland A."/>
            <person name="Lapidus A."/>
            <person name="Glavina del Rio T."/>
            <person name="Dalin E."/>
            <person name="Tice H."/>
            <person name="Bruce D."/>
            <person name="Goodwin L."/>
            <person name="Pitluck S."/>
            <person name="Peters L."/>
            <person name="Ovchinnikova G."/>
            <person name="Lu M."/>
            <person name="Kyrpides N."/>
            <person name="Mavromatis K."/>
            <person name="Ivanova N."/>
            <person name="Brettin T."/>
            <person name="Detter J.C."/>
            <person name="Han C."/>
            <person name="Larimer F."/>
            <person name="Land M."/>
            <person name="Hauser L."/>
            <person name="Markowitz V."/>
            <person name="Cheng J.-F."/>
            <person name="Hugenholtz P."/>
            <person name="Woyke T."/>
            <person name="Wu D."/>
            <person name="Spring S."/>
            <person name="Lang E."/>
            <person name="Kopitz M."/>
            <person name="Brambilla E."/>
            <person name="Klenk H.-P."/>
            <person name="Eisen J.A."/>
        </authorList>
    </citation>
    <scope>NUCLEOTIDE SEQUENCE [LARGE SCALE GENOMIC DNA]</scope>
    <source>
        <strain evidence="2">ATCC 23117 / DSM 6794 / NBRC 15988 / NCIMB 1366 / Sio-4</strain>
    </source>
</reference>
<gene>
    <name evidence="1" type="ordered locus">Fleli_1156</name>
</gene>
<keyword evidence="2" id="KW-1185">Reference proteome</keyword>
<evidence type="ECO:0000313" key="1">
    <source>
        <dbReference type="EMBL" id="AFM03594.1"/>
    </source>
</evidence>
<protein>
    <submittedName>
        <fullName evidence="1">Uncharacterized protein</fullName>
    </submittedName>
</protein>
<evidence type="ECO:0000313" key="2">
    <source>
        <dbReference type="Proteomes" id="UP000006054"/>
    </source>
</evidence>